<dbReference type="EMBL" id="JAHRIQ010046828">
    <property type="protein sequence ID" value="MEQ2235953.1"/>
    <property type="molecule type" value="Genomic_DNA"/>
</dbReference>
<gene>
    <name evidence="1" type="ORF">ILYODFUR_007543</name>
</gene>
<organism evidence="1 2">
    <name type="scientific">Ilyodon furcidens</name>
    <name type="common">goldbreast splitfin</name>
    <dbReference type="NCBI Taxonomy" id="33524"/>
    <lineage>
        <taxon>Eukaryota</taxon>
        <taxon>Metazoa</taxon>
        <taxon>Chordata</taxon>
        <taxon>Craniata</taxon>
        <taxon>Vertebrata</taxon>
        <taxon>Euteleostomi</taxon>
        <taxon>Actinopterygii</taxon>
        <taxon>Neopterygii</taxon>
        <taxon>Teleostei</taxon>
        <taxon>Neoteleostei</taxon>
        <taxon>Acanthomorphata</taxon>
        <taxon>Ovalentaria</taxon>
        <taxon>Atherinomorphae</taxon>
        <taxon>Cyprinodontiformes</taxon>
        <taxon>Goodeidae</taxon>
        <taxon>Ilyodon</taxon>
    </lineage>
</organism>
<reference evidence="1 2" key="1">
    <citation type="submission" date="2021-06" db="EMBL/GenBank/DDBJ databases">
        <authorList>
            <person name="Palmer J.M."/>
        </authorList>
    </citation>
    <scope>NUCLEOTIDE SEQUENCE [LARGE SCALE GENOMIC DNA]</scope>
    <source>
        <strain evidence="2">if_2019</strain>
        <tissue evidence="1">Muscle</tissue>
    </source>
</reference>
<keyword evidence="2" id="KW-1185">Reference proteome</keyword>
<feature type="non-terminal residue" evidence="1">
    <location>
        <position position="1"/>
    </location>
</feature>
<proteinExistence type="predicted"/>
<protein>
    <submittedName>
        <fullName evidence="1">Uncharacterized protein</fullName>
    </submittedName>
</protein>
<sequence length="98" mass="10984">KLSVPCPPSNASTFTLNLSLDSPSSLKQHQINLLNNSCVVSPDSEYLNPWRLDYSYILAIYQYQFQNISHLSLFKKINLLHNLVSSSECFSACGSELS</sequence>
<evidence type="ECO:0000313" key="1">
    <source>
        <dbReference type="EMBL" id="MEQ2235953.1"/>
    </source>
</evidence>
<accession>A0ABV0TSQ8</accession>
<dbReference type="Proteomes" id="UP001482620">
    <property type="component" value="Unassembled WGS sequence"/>
</dbReference>
<name>A0ABV0TSQ8_9TELE</name>
<evidence type="ECO:0000313" key="2">
    <source>
        <dbReference type="Proteomes" id="UP001482620"/>
    </source>
</evidence>
<comment type="caution">
    <text evidence="1">The sequence shown here is derived from an EMBL/GenBank/DDBJ whole genome shotgun (WGS) entry which is preliminary data.</text>
</comment>